<name>A0A8J5FC51_ZINOF</name>
<keyword evidence="3" id="KW-1185">Reference proteome</keyword>
<comment type="caution">
    <text evidence="2">The sequence shown here is derived from an EMBL/GenBank/DDBJ whole genome shotgun (WGS) entry which is preliminary data.</text>
</comment>
<proteinExistence type="predicted"/>
<evidence type="ECO:0000313" key="3">
    <source>
        <dbReference type="Proteomes" id="UP000734854"/>
    </source>
</evidence>
<accession>A0A8J5FC51</accession>
<evidence type="ECO:0000256" key="1">
    <source>
        <dbReference type="SAM" id="Coils"/>
    </source>
</evidence>
<evidence type="ECO:0000313" key="2">
    <source>
        <dbReference type="EMBL" id="KAG6484018.1"/>
    </source>
</evidence>
<keyword evidence="1" id="KW-0175">Coiled coil</keyword>
<gene>
    <name evidence="2" type="ORF">ZIOFF_060811</name>
</gene>
<dbReference type="PANTHER" id="PTHR48420:SF1">
    <property type="entry name" value="NON-HAEM DIOXYGENASE N-TERMINAL DOMAIN-CONTAINING PROTEIN"/>
    <property type="match status" value="1"/>
</dbReference>
<feature type="coiled-coil region" evidence="1">
    <location>
        <begin position="425"/>
        <end position="496"/>
    </location>
</feature>
<organism evidence="2 3">
    <name type="scientific">Zingiber officinale</name>
    <name type="common">Ginger</name>
    <name type="synonym">Amomum zingiber</name>
    <dbReference type="NCBI Taxonomy" id="94328"/>
    <lineage>
        <taxon>Eukaryota</taxon>
        <taxon>Viridiplantae</taxon>
        <taxon>Streptophyta</taxon>
        <taxon>Embryophyta</taxon>
        <taxon>Tracheophyta</taxon>
        <taxon>Spermatophyta</taxon>
        <taxon>Magnoliopsida</taxon>
        <taxon>Liliopsida</taxon>
        <taxon>Zingiberales</taxon>
        <taxon>Zingiberaceae</taxon>
        <taxon>Zingiber</taxon>
    </lineage>
</organism>
<dbReference type="AlphaFoldDB" id="A0A8J5FC51"/>
<sequence>MACAHVTPARMLSSPPAILGLGQSCIVLLLDMAYAHATLVGMPSLPPANLGLDSAPRTASPLLGMASTHATPTGMPSLLPARLGLDNPTLFKVRGYHTPWCASTPPERGSDQTTPIAAHRHPSAHLLRRTSSCSPSARRSLRRISMATETAGAIRTTKPVTISYSEIKDKGKDLYAKIEEGFGPDGLGIISVSDVCPRLPFATSETSTMRTKLSSPLSSLSRVANLPDEVKSELEDPESSMSKAFLGQAIKLSDAELESRGLEIANLTREAEDNREVFLDPTPVVVEEALPDPAPVLIEAVPPVLANAEPVSILPVETIGDPTDASSLHPSIPISLEAITLTSLMRGDLGAIPIGIGISLGLETLGDFQLDLTLAGPVAKRWVDGEAAITGLSYRNLVDNLLNTGADHMSGLVVFSQQPPELCQVKELESRKKCQRKEIKKLKAMVAKNKPNLGRLQRRSSKVLAEDQLCELESARNEAEDTLARIENELRAALAFAQQEAKYGQVLAEARLRELETTCSEAKTNQAENKTLKVSKVELQAIFKAQGDQLISLTTELQEFYAGEKERGWRLEATIRVWPPVL</sequence>
<reference evidence="2 3" key="1">
    <citation type="submission" date="2020-08" db="EMBL/GenBank/DDBJ databases">
        <title>Plant Genome Project.</title>
        <authorList>
            <person name="Zhang R.-G."/>
        </authorList>
    </citation>
    <scope>NUCLEOTIDE SEQUENCE [LARGE SCALE GENOMIC DNA]</scope>
    <source>
        <tissue evidence="2">Rhizome</tissue>
    </source>
</reference>
<dbReference type="PANTHER" id="PTHR48420">
    <property type="entry name" value="NON-HAEM DIOXYGENASE N-TERMINAL DOMAIN-CONTAINING PROTEIN"/>
    <property type="match status" value="1"/>
</dbReference>
<dbReference type="Proteomes" id="UP000734854">
    <property type="component" value="Unassembled WGS sequence"/>
</dbReference>
<dbReference type="EMBL" id="JACMSC010000016">
    <property type="protein sequence ID" value="KAG6484018.1"/>
    <property type="molecule type" value="Genomic_DNA"/>
</dbReference>
<protein>
    <submittedName>
        <fullName evidence="2">Uncharacterized protein</fullName>
    </submittedName>
</protein>